<feature type="domain" description="Sulfatase-modifying factor enzyme-like" evidence="2">
    <location>
        <begin position="221"/>
        <end position="290"/>
    </location>
</feature>
<dbReference type="InterPro" id="IPR042095">
    <property type="entry name" value="SUMF_sf"/>
</dbReference>
<feature type="region of interest" description="Disordered" evidence="1">
    <location>
        <begin position="301"/>
        <end position="324"/>
    </location>
</feature>
<evidence type="ECO:0000259" key="2">
    <source>
        <dbReference type="Pfam" id="PF03781"/>
    </source>
</evidence>
<sequence length="324" mass="33362">MKDGDETGIDCGGEVCAPCPAGQACAAPADCISRRCEESAGSGGPTCAEARCDNGVKDGDETSIDCGGGAAPRDGNPACPPCADLLDCVTGSDCESLSCVGGKCLAASCSDRVKNGDETAVDCGGRCAGCAPGEACSLSTDCRERVCANQICQTESCSDGVKNGKETDVDCGGMVCRTKCPAGQQCTSREDCATNVCNSTTHLCACPDGMLIAPVAGGGNYCIDQYEVTKKEYNAFLGASPMLAGLPAECSGNIYQPSDGWPYSEERAPVNYIDWCDAYAYCMWRGKHLCGSTSAARSAVERARPPISRTPRKTSGTTRAPARG</sequence>
<dbReference type="Proteomes" id="UP000075515">
    <property type="component" value="Unassembled WGS sequence"/>
</dbReference>
<dbReference type="EMBL" id="JEMC01002937">
    <property type="protein sequence ID" value="KYF84480.1"/>
    <property type="molecule type" value="Genomic_DNA"/>
</dbReference>
<gene>
    <name evidence="3" type="ORF">BE18_13295</name>
</gene>
<dbReference type="Gene3D" id="3.90.1580.10">
    <property type="entry name" value="paralog of FGE (formylglycine-generating enzyme)"/>
    <property type="match status" value="1"/>
</dbReference>
<reference evidence="3 4" key="1">
    <citation type="submission" date="2014-02" db="EMBL/GenBank/DDBJ databases">
        <title>The small core and large imbalanced accessory genome model reveals a collaborative survival strategy of Sorangium cellulosum strains in nature.</title>
        <authorList>
            <person name="Han K."/>
            <person name="Peng R."/>
            <person name="Blom J."/>
            <person name="Li Y.-Z."/>
        </authorList>
    </citation>
    <scope>NUCLEOTIDE SEQUENCE [LARGE SCALE GENOMIC DNA]</scope>
    <source>
        <strain evidence="3 4">So0149</strain>
    </source>
</reference>
<dbReference type="InterPro" id="IPR016187">
    <property type="entry name" value="CTDL_fold"/>
</dbReference>
<dbReference type="PROSITE" id="PS51257">
    <property type="entry name" value="PROKAR_LIPOPROTEIN"/>
    <property type="match status" value="1"/>
</dbReference>
<organism evidence="3 4">
    <name type="scientific">Sorangium cellulosum</name>
    <name type="common">Polyangium cellulosum</name>
    <dbReference type="NCBI Taxonomy" id="56"/>
    <lineage>
        <taxon>Bacteria</taxon>
        <taxon>Pseudomonadati</taxon>
        <taxon>Myxococcota</taxon>
        <taxon>Polyangia</taxon>
        <taxon>Polyangiales</taxon>
        <taxon>Polyangiaceae</taxon>
        <taxon>Sorangium</taxon>
    </lineage>
</organism>
<accession>A0A150RWI4</accession>
<dbReference type="SUPFAM" id="SSF56436">
    <property type="entry name" value="C-type lectin-like"/>
    <property type="match status" value="1"/>
</dbReference>
<evidence type="ECO:0000256" key="1">
    <source>
        <dbReference type="SAM" id="MobiDB-lite"/>
    </source>
</evidence>
<dbReference type="InterPro" id="IPR005532">
    <property type="entry name" value="SUMF_dom"/>
</dbReference>
<dbReference type="AlphaFoldDB" id="A0A150RWI4"/>
<name>A0A150RWI4_SORCE</name>
<protein>
    <recommendedName>
        <fullName evidence="2">Sulfatase-modifying factor enzyme-like domain-containing protein</fullName>
    </recommendedName>
</protein>
<comment type="caution">
    <text evidence="3">The sequence shown here is derived from an EMBL/GenBank/DDBJ whole genome shotgun (WGS) entry which is preliminary data.</text>
</comment>
<evidence type="ECO:0000313" key="3">
    <source>
        <dbReference type="EMBL" id="KYF84480.1"/>
    </source>
</evidence>
<proteinExistence type="predicted"/>
<evidence type="ECO:0000313" key="4">
    <source>
        <dbReference type="Proteomes" id="UP000075515"/>
    </source>
</evidence>
<dbReference type="Pfam" id="PF03781">
    <property type="entry name" value="FGE-sulfatase"/>
    <property type="match status" value="1"/>
</dbReference>